<dbReference type="PROSITE" id="PS50290">
    <property type="entry name" value="PI3_4_KINASE_3"/>
    <property type="match status" value="1"/>
</dbReference>
<protein>
    <recommendedName>
        <fullName evidence="2">1-phosphatidylinositol 4-kinase</fullName>
        <ecNumber evidence="2">2.7.1.67</ecNumber>
    </recommendedName>
</protein>
<name>A0A420HAD4_9PEZI</name>
<evidence type="ECO:0000256" key="3">
    <source>
        <dbReference type="ARBA" id="ARBA00022475"/>
    </source>
</evidence>
<dbReference type="EMBL" id="MCBR01021246">
    <property type="protein sequence ID" value="RKF54363.1"/>
    <property type="molecule type" value="Genomic_DNA"/>
</dbReference>
<proteinExistence type="predicted"/>
<keyword evidence="5" id="KW-0547">Nucleotide-binding</keyword>
<feature type="compositionally biased region" description="Polar residues" evidence="9">
    <location>
        <begin position="118"/>
        <end position="164"/>
    </location>
</feature>
<evidence type="ECO:0000313" key="12">
    <source>
        <dbReference type="Proteomes" id="UP000285405"/>
    </source>
</evidence>
<feature type="compositionally biased region" description="Basic and acidic residues" evidence="9">
    <location>
        <begin position="52"/>
        <end position="65"/>
    </location>
</feature>
<dbReference type="PANTHER" id="PTHR12865:SF1">
    <property type="entry name" value="PHOSPHATIDYLINOSITOL 4-KINASE TYPE 2"/>
    <property type="match status" value="1"/>
</dbReference>
<evidence type="ECO:0000313" key="11">
    <source>
        <dbReference type="EMBL" id="RKF54363.1"/>
    </source>
</evidence>
<dbReference type="Pfam" id="PF00454">
    <property type="entry name" value="PI3_PI4_kinase"/>
    <property type="match status" value="1"/>
</dbReference>
<feature type="region of interest" description="Disordered" evidence="9">
    <location>
        <begin position="269"/>
        <end position="294"/>
    </location>
</feature>
<dbReference type="GO" id="GO:0005886">
    <property type="term" value="C:plasma membrane"/>
    <property type="evidence" value="ECO:0007669"/>
    <property type="project" value="UniProtKB-SubCell"/>
</dbReference>
<dbReference type="GO" id="GO:0000329">
    <property type="term" value="C:fungal-type vacuole membrane"/>
    <property type="evidence" value="ECO:0007669"/>
    <property type="project" value="TreeGrafter"/>
</dbReference>
<dbReference type="GO" id="GO:0004430">
    <property type="term" value="F:1-phosphatidylinositol 4-kinase activity"/>
    <property type="evidence" value="ECO:0007669"/>
    <property type="project" value="UniProtKB-EC"/>
</dbReference>
<comment type="caution">
    <text evidence="11">The sequence shown here is derived from an EMBL/GenBank/DDBJ whole genome shotgun (WGS) entry which is preliminary data.</text>
</comment>
<dbReference type="OrthoDB" id="3349449at2759"/>
<dbReference type="Proteomes" id="UP000285405">
    <property type="component" value="Unassembled WGS sequence"/>
</dbReference>
<dbReference type="GO" id="GO:0005802">
    <property type="term" value="C:trans-Golgi network"/>
    <property type="evidence" value="ECO:0007669"/>
    <property type="project" value="TreeGrafter"/>
</dbReference>
<organism evidence="11 12">
    <name type="scientific">Golovinomyces cichoracearum</name>
    <dbReference type="NCBI Taxonomy" id="62708"/>
    <lineage>
        <taxon>Eukaryota</taxon>
        <taxon>Fungi</taxon>
        <taxon>Dikarya</taxon>
        <taxon>Ascomycota</taxon>
        <taxon>Pezizomycotina</taxon>
        <taxon>Leotiomycetes</taxon>
        <taxon>Erysiphales</taxon>
        <taxon>Erysiphaceae</taxon>
        <taxon>Golovinomyces</taxon>
    </lineage>
</organism>
<dbReference type="GO" id="GO:0046854">
    <property type="term" value="P:phosphatidylinositol phosphate biosynthetic process"/>
    <property type="evidence" value="ECO:0007669"/>
    <property type="project" value="TreeGrafter"/>
</dbReference>
<keyword evidence="3" id="KW-1003">Cell membrane</keyword>
<dbReference type="GO" id="GO:0007032">
    <property type="term" value="P:endosome organization"/>
    <property type="evidence" value="ECO:0007669"/>
    <property type="project" value="TreeGrafter"/>
</dbReference>
<reference evidence="11 12" key="1">
    <citation type="journal article" date="2018" name="BMC Genomics">
        <title>Comparative genome analyses reveal sequence features reflecting distinct modes of host-adaptation between dicot and monocot powdery mildew.</title>
        <authorList>
            <person name="Wu Y."/>
            <person name="Ma X."/>
            <person name="Pan Z."/>
            <person name="Kale S.D."/>
            <person name="Song Y."/>
            <person name="King H."/>
            <person name="Zhang Q."/>
            <person name="Presley C."/>
            <person name="Deng X."/>
            <person name="Wei C.I."/>
            <person name="Xiao S."/>
        </authorList>
    </citation>
    <scope>NUCLEOTIDE SEQUENCE [LARGE SCALE GENOMIC DNA]</scope>
    <source>
        <strain evidence="11">UCSC1</strain>
    </source>
</reference>
<evidence type="ECO:0000256" key="1">
    <source>
        <dbReference type="ARBA" id="ARBA00004236"/>
    </source>
</evidence>
<feature type="compositionally biased region" description="Low complexity" evidence="9">
    <location>
        <begin position="95"/>
        <end position="104"/>
    </location>
</feature>
<comment type="subcellular location">
    <subcellularLocation>
        <location evidence="1">Cell membrane</location>
    </subcellularLocation>
</comment>
<dbReference type="EC" id="2.7.1.67" evidence="2"/>
<gene>
    <name evidence="11" type="ORF">GcC1_212002</name>
</gene>
<dbReference type="PANTHER" id="PTHR12865">
    <property type="entry name" value="PHOSPHATIDYLINOSITOL 4-KINASE TYPE-II"/>
    <property type="match status" value="1"/>
</dbReference>
<evidence type="ECO:0000256" key="7">
    <source>
        <dbReference type="ARBA" id="ARBA00022840"/>
    </source>
</evidence>
<keyword evidence="4" id="KW-0808">Transferase</keyword>
<sequence>MKMKIFGRNLDSLSLLSCCTLSEQTLPSSDAEIPVRMEKYKARFVPSPAPEPQRRPSAKDKEFLTRKKRFVSLAPSLRDTSNFEKYSDNQKSPVSSGPNSPLDSSSEEEDSDKIDSTLWPSNLTSPKPDGNWTSGISRTYSEISKVSTNPRRQQLKLGNTQGSLRTARSTLGISESNKYHSPSLPLSNDKFNQAHNPKFASHMRVSSDSVINQRIRIALDEKENLVHRLKTIEDDIHRKSMFLNSRPSSRASARGKNFSYISDPIFPHPLKSAPTRPSTQPTGRSFSLSSQSSRPDWGVPVPPLPLIFHTSNHTKRKSLSRVSCWLNATGQNECARQCSVTNKPKPVTEREGFYNCIGSPQLSTETAISISDINSDQPTSCTSYDSNSAFRSDVFGIGGAEHDYYCDKTIEKLNDTPDSNLKRLNTPSIQIKMPRDRPPSTGYARITQAEEYSDSEEEYVNGHASLQSACVPQFTYSFPSNQNRMIAEESTSPETSKKFQFRRTTRSNSSGVDIKAINARLEKWADEIAMKFKIHKAKGKTKEEEKLEIHHSVFHAPDGVRPATAEMLALNDDQGRMTKPEFEKIVESVRIAIEQGIHPKMITQGSSGSYFARNSKGKVIGVFKPKDEEPYAAGNPKWNKWIHRNLFPCFFGRACLIPNLSYVSEAAAYTLDCRLRTRLVPYTDIVHLSSKSFHYDFWHRRNYYKRGKPFPAKVGSFQVFLEDRGLDNWMIKVDHQNERVSITTETLHLNIDNEEILPNLLSVESCSESGLPYQQQKPMNVASNSMSSSSSKGPKISIGAIDNSLSWPWKHPDAWRSFPFGWLFLPVSLIGQPFSQKTRDHFLPLLTSKQWWSETQMELRQVFSQDVDFKERMFDRQIAVMKGQAWNVVETLKLADHGPLELTRRARVCVWDDLVDIPVAIQMKMPCGEVKLRHGQVIQEEMDIGAANSPKKRPDLLEIAASPAELPNANRFELSSPQTGDETSSMKLDSVRMKTANIKQKRETNSNSVKFSDRPAVKPSWSRMSYEGPSRTHFYEPQLERRFSFNSSTKDIPFCHQDDDIGGDDIEGDLGYAAAEGMEVNHRKVIVERLETVKSKNPVFTWC</sequence>
<keyword evidence="8" id="KW-0472">Membrane</keyword>
<evidence type="ECO:0000256" key="6">
    <source>
        <dbReference type="ARBA" id="ARBA00022777"/>
    </source>
</evidence>
<accession>A0A420HAD4</accession>
<dbReference type="GO" id="GO:0005768">
    <property type="term" value="C:endosome"/>
    <property type="evidence" value="ECO:0007669"/>
    <property type="project" value="TreeGrafter"/>
</dbReference>
<evidence type="ECO:0000256" key="9">
    <source>
        <dbReference type="SAM" id="MobiDB-lite"/>
    </source>
</evidence>
<evidence type="ECO:0000256" key="2">
    <source>
        <dbReference type="ARBA" id="ARBA00012169"/>
    </source>
</evidence>
<dbReference type="InterPro" id="IPR000403">
    <property type="entry name" value="PI3/4_kinase_cat_dom"/>
</dbReference>
<feature type="region of interest" description="Disordered" evidence="9">
    <location>
        <begin position="43"/>
        <end position="66"/>
    </location>
</feature>
<keyword evidence="7" id="KW-0067">ATP-binding</keyword>
<dbReference type="GO" id="GO:0005524">
    <property type="term" value="F:ATP binding"/>
    <property type="evidence" value="ECO:0007669"/>
    <property type="project" value="UniProtKB-KW"/>
</dbReference>
<dbReference type="AlphaFoldDB" id="A0A420HAD4"/>
<dbReference type="GO" id="GO:0007030">
    <property type="term" value="P:Golgi organization"/>
    <property type="evidence" value="ECO:0007669"/>
    <property type="project" value="TreeGrafter"/>
</dbReference>
<keyword evidence="6" id="KW-0418">Kinase</keyword>
<feature type="region of interest" description="Disordered" evidence="9">
    <location>
        <begin position="81"/>
        <end position="164"/>
    </location>
</feature>
<feature type="domain" description="PI3K/PI4K catalytic" evidence="10">
    <location>
        <begin position="596"/>
        <end position="911"/>
    </location>
</feature>
<evidence type="ECO:0000256" key="5">
    <source>
        <dbReference type="ARBA" id="ARBA00022741"/>
    </source>
</evidence>
<feature type="compositionally biased region" description="Polar residues" evidence="9">
    <location>
        <begin position="275"/>
        <end position="284"/>
    </location>
</feature>
<evidence type="ECO:0000256" key="8">
    <source>
        <dbReference type="ARBA" id="ARBA00023136"/>
    </source>
</evidence>
<dbReference type="InterPro" id="IPR039756">
    <property type="entry name" value="Lsb6/PI4K2"/>
</dbReference>
<evidence type="ECO:0000259" key="10">
    <source>
        <dbReference type="PROSITE" id="PS50290"/>
    </source>
</evidence>
<evidence type="ECO:0000256" key="4">
    <source>
        <dbReference type="ARBA" id="ARBA00022679"/>
    </source>
</evidence>